<dbReference type="InterPro" id="IPR001650">
    <property type="entry name" value="Helicase_C-like"/>
</dbReference>
<evidence type="ECO:0000259" key="14">
    <source>
        <dbReference type="PROSITE" id="PS51192"/>
    </source>
</evidence>
<dbReference type="CDD" id="cd18803">
    <property type="entry name" value="SF2_C_secA"/>
    <property type="match status" value="1"/>
</dbReference>
<dbReference type="FunFam" id="3.40.50.300:FF:000429">
    <property type="entry name" value="Preprotein translocase subunit SecA"/>
    <property type="match status" value="1"/>
</dbReference>
<protein>
    <recommendedName>
        <fullName evidence="12 13">Protein translocase subunit SecA</fullName>
        <ecNumber evidence="12">7.4.2.8</ecNumber>
    </recommendedName>
</protein>
<dbReference type="GeneID" id="98915281"/>
<name>A0A4R3Z6K8_9FIRM</name>
<dbReference type="GO" id="GO:0065002">
    <property type="term" value="P:intracellular protein transmembrane transport"/>
    <property type="evidence" value="ECO:0007669"/>
    <property type="project" value="UniProtKB-UniRule"/>
</dbReference>
<evidence type="ECO:0000259" key="15">
    <source>
        <dbReference type="PROSITE" id="PS51194"/>
    </source>
</evidence>
<feature type="domain" description="Helicase ATP-binding" evidence="14">
    <location>
        <begin position="157"/>
        <end position="367"/>
    </location>
</feature>
<dbReference type="InterPro" id="IPR036670">
    <property type="entry name" value="SecA_X-link_sf"/>
</dbReference>
<dbReference type="Gene3D" id="1.10.3060.10">
    <property type="entry name" value="Helical scaffold and wing domains of SecA"/>
    <property type="match status" value="1"/>
</dbReference>
<dbReference type="GO" id="GO:0005524">
    <property type="term" value="F:ATP binding"/>
    <property type="evidence" value="ECO:0007669"/>
    <property type="project" value="UniProtKB-UniRule"/>
</dbReference>
<dbReference type="InterPro" id="IPR036266">
    <property type="entry name" value="SecA_Wing/Scaffold_sf"/>
</dbReference>
<keyword evidence="4 12" id="KW-1003">Cell membrane</keyword>
<comment type="subcellular location">
    <subcellularLocation>
        <location evidence="12">Cell membrane</location>
        <topology evidence="12">Peripheral membrane protein</topology>
        <orientation evidence="12">Cytoplasmic side</orientation>
    </subcellularLocation>
    <subcellularLocation>
        <location evidence="12">Cytoplasm</location>
    </subcellularLocation>
    <subcellularLocation>
        <location evidence="1">Membrane</location>
        <topology evidence="1">Peripheral membrane protein</topology>
    </subcellularLocation>
    <text evidence="12">Distribution is 50-50.</text>
</comment>
<dbReference type="GO" id="GO:0005886">
    <property type="term" value="C:plasma membrane"/>
    <property type="evidence" value="ECO:0007669"/>
    <property type="project" value="UniProtKB-SubCell"/>
</dbReference>
<dbReference type="Pfam" id="PF21090">
    <property type="entry name" value="P-loop_SecA"/>
    <property type="match status" value="2"/>
</dbReference>
<dbReference type="PRINTS" id="PR00906">
    <property type="entry name" value="SECA"/>
</dbReference>
<comment type="catalytic activity">
    <reaction evidence="12">
        <text>ATP + H2O + cellular proteinSide 1 = ADP + phosphate + cellular proteinSide 2.</text>
        <dbReference type="EC" id="7.4.2.8"/>
    </reaction>
</comment>
<dbReference type="GO" id="GO:0043952">
    <property type="term" value="P:protein transport by the Sec complex"/>
    <property type="evidence" value="ECO:0007669"/>
    <property type="project" value="TreeGrafter"/>
</dbReference>
<dbReference type="CDD" id="cd17928">
    <property type="entry name" value="DEXDc_SecA"/>
    <property type="match status" value="1"/>
</dbReference>
<dbReference type="InterPro" id="IPR027417">
    <property type="entry name" value="P-loop_NTPase"/>
</dbReference>
<keyword evidence="11 12" id="KW-0472">Membrane</keyword>
<dbReference type="SMART" id="SM00958">
    <property type="entry name" value="SecA_PP_bind"/>
    <property type="match status" value="1"/>
</dbReference>
<dbReference type="Proteomes" id="UP000295515">
    <property type="component" value="Unassembled WGS sequence"/>
</dbReference>
<evidence type="ECO:0000256" key="2">
    <source>
        <dbReference type="ARBA" id="ARBA00007650"/>
    </source>
</evidence>
<dbReference type="PROSITE" id="PS51194">
    <property type="entry name" value="HELICASE_CTER"/>
    <property type="match status" value="1"/>
</dbReference>
<dbReference type="InterPro" id="IPR011116">
    <property type="entry name" value="SecA_Wing/Scaffold"/>
</dbReference>
<dbReference type="NCBIfam" id="TIGR00963">
    <property type="entry name" value="secA"/>
    <property type="match status" value="1"/>
</dbReference>
<dbReference type="EMBL" id="SMCQ01000008">
    <property type="protein sequence ID" value="TCV99646.1"/>
    <property type="molecule type" value="Genomic_DNA"/>
</dbReference>
<comment type="similarity">
    <text evidence="2 12 13">Belongs to the SecA family.</text>
</comment>
<evidence type="ECO:0000256" key="10">
    <source>
        <dbReference type="ARBA" id="ARBA00023010"/>
    </source>
</evidence>
<evidence type="ECO:0000256" key="6">
    <source>
        <dbReference type="ARBA" id="ARBA00022741"/>
    </source>
</evidence>
<dbReference type="NCBIfam" id="NF006630">
    <property type="entry name" value="PRK09200.1"/>
    <property type="match status" value="1"/>
</dbReference>
<evidence type="ECO:0000256" key="4">
    <source>
        <dbReference type="ARBA" id="ARBA00022475"/>
    </source>
</evidence>
<dbReference type="RefSeq" id="WP_066448675.1">
    <property type="nucleotide sequence ID" value="NZ_CAUWFI010000017.1"/>
</dbReference>
<dbReference type="NCBIfam" id="NF009538">
    <property type="entry name" value="PRK12904.1"/>
    <property type="match status" value="1"/>
</dbReference>
<feature type="binding site" evidence="12">
    <location>
        <position position="585"/>
    </location>
    <ligand>
        <name>ATP</name>
        <dbReference type="ChEBI" id="CHEBI:30616"/>
    </ligand>
</feature>
<dbReference type="Pfam" id="PF07516">
    <property type="entry name" value="SecA_SW"/>
    <property type="match status" value="1"/>
</dbReference>
<dbReference type="SUPFAM" id="SSF81886">
    <property type="entry name" value="Helical scaffold and wing domains of SecA"/>
    <property type="match status" value="1"/>
</dbReference>
<dbReference type="GO" id="GO:0006605">
    <property type="term" value="P:protein targeting"/>
    <property type="evidence" value="ECO:0007669"/>
    <property type="project" value="UniProtKB-UniRule"/>
</dbReference>
<dbReference type="GO" id="GO:0031522">
    <property type="term" value="C:cell envelope Sec protein transport complex"/>
    <property type="evidence" value="ECO:0007669"/>
    <property type="project" value="TreeGrafter"/>
</dbReference>
<dbReference type="GO" id="GO:0005829">
    <property type="term" value="C:cytosol"/>
    <property type="evidence" value="ECO:0007669"/>
    <property type="project" value="TreeGrafter"/>
</dbReference>
<dbReference type="SMART" id="SM00957">
    <property type="entry name" value="SecA_DEAD"/>
    <property type="match status" value="1"/>
</dbReference>
<sequence>MASKKQEIRKQIKKKEAKELEELGLNPDIEVVDLSDDLGEDIEIETFDDVVKKPSAPIEFNTTPQKEKRGLIGSIKKAFSQDNKILKKLEKQALQIMDLEPQYQAMSDEELAHQTEIFRERIQQGASLDDILVEAFATVREAAFRKLGLKAFKVQLMGAISLHNGDIAEMKTGEGKTLTSIFPVYLNAIEGKGVHVVTVNDYLAERDKTDNGKVLEFLGLTVGLNKRELSKEEKRNQHGCDVTYTTNAELGFDYLRDNMVTRLEDKVLRPLNYALVDEVDSILIDESRTPLIISGGKKNTAALYVQADKFVKSLQAENPNISEADEGKEYKNDYEVDIESKTVALTASGITKAEKYFKIANLYDPENTALVHHINQALKANYTMTRDVEYMIATEDGSRDIRNASIMIIDQFTGRVMPGRAYSDGLHQAIEAKEGVPIKEETVTLATITYQNFFRLFNKLAGMTGTAKTEEEEFRQIYNMRVIEIPTNRPVIRDDKPDLVFATQKAKYKAICDEVEKRHNYGQPILLGTVSVETSELLSRMLNKRGIKHNVLNAKNHAKEALIIEKAGVMGAVTIATNMAGRGTDIKLGEGVAEIGGLMVIGSERHESRRIDNQLRGRSGRQGDPGCSLFFVSFEDDLMQRFASEKIQQFTGSFLEDEAIESKMVTKSIEGAQKRVEGQNFDIRKQLLQYDDIMRQQREIMYKERDDIMSQEDLGDIVKGMFEQSVEYTIRSFTKQDGKNAVVDVDGAMKYISKNYMLLATLKAKHKEEVENDPQKLVKSLTEVVYLQYQNRFNKDLPPEIKLDYERRVLLGVIDHTWINHIDAMQKLRNGIYLRAYAQKDPLQEYTEEGFYMFEEMTKSISQDIARNIVHMGIAPGSEQEQQIPAVQIELEFKAD</sequence>
<dbReference type="InterPro" id="IPR014001">
    <property type="entry name" value="Helicase_ATP-bd"/>
</dbReference>
<keyword evidence="8 12" id="KW-0653">Protein transport</keyword>
<dbReference type="PANTHER" id="PTHR30612:SF0">
    <property type="entry name" value="CHLOROPLAST PROTEIN-TRANSPORTING ATPASE"/>
    <property type="match status" value="1"/>
</dbReference>
<keyword evidence="10 12" id="KW-0811">Translocation</keyword>
<evidence type="ECO:0000256" key="8">
    <source>
        <dbReference type="ARBA" id="ARBA00022927"/>
    </source>
</evidence>
<reference evidence="17 18" key="1">
    <citation type="submission" date="2019-03" db="EMBL/GenBank/DDBJ databases">
        <title>Genomic Encyclopedia of Type Strains, Phase IV (KMG-IV): sequencing the most valuable type-strain genomes for metagenomic binning, comparative biology and taxonomic classification.</title>
        <authorList>
            <person name="Goeker M."/>
        </authorList>
    </citation>
    <scope>NUCLEOTIDE SEQUENCE [LARGE SCALE GENOMIC DNA]</scope>
    <source>
        <strain evidence="17 18">DSM 29487</strain>
    </source>
</reference>
<evidence type="ECO:0000313" key="18">
    <source>
        <dbReference type="Proteomes" id="UP000295515"/>
    </source>
</evidence>
<dbReference type="FunFam" id="3.90.1440.10:FF:000002">
    <property type="entry name" value="Protein translocase subunit SecA"/>
    <property type="match status" value="1"/>
</dbReference>
<keyword evidence="5 12" id="KW-0963">Cytoplasm</keyword>
<dbReference type="SUPFAM" id="SSF81767">
    <property type="entry name" value="Pre-protein crosslinking domain of SecA"/>
    <property type="match status" value="1"/>
</dbReference>
<dbReference type="GO" id="GO:0008564">
    <property type="term" value="F:protein-exporting ATPase activity"/>
    <property type="evidence" value="ECO:0007669"/>
    <property type="project" value="UniProtKB-EC"/>
</dbReference>
<proteinExistence type="inferred from homology"/>
<evidence type="ECO:0000256" key="7">
    <source>
        <dbReference type="ARBA" id="ARBA00022840"/>
    </source>
</evidence>
<dbReference type="HAMAP" id="MF_01382">
    <property type="entry name" value="SecA"/>
    <property type="match status" value="1"/>
</dbReference>
<dbReference type="Pfam" id="PF01043">
    <property type="entry name" value="SecA_PP_bind"/>
    <property type="match status" value="1"/>
</dbReference>
<evidence type="ECO:0000313" key="17">
    <source>
        <dbReference type="EMBL" id="TCV99646.1"/>
    </source>
</evidence>
<comment type="subunit">
    <text evidence="12">Monomer and homodimer. Part of the essential Sec protein translocation apparatus which comprises SecA, SecYEG and auxiliary proteins SecDF. Other proteins may also be involved.</text>
</comment>
<feature type="domain" description="Helicase C-terminal" evidence="15">
    <location>
        <begin position="507"/>
        <end position="677"/>
    </location>
</feature>
<evidence type="ECO:0000259" key="16">
    <source>
        <dbReference type="PROSITE" id="PS51196"/>
    </source>
</evidence>
<comment type="caution">
    <text evidence="17">The sequence shown here is derived from an EMBL/GenBank/DDBJ whole genome shotgun (WGS) entry which is preliminary data.</text>
</comment>
<feature type="domain" description="SecA family profile" evidence="16">
    <location>
        <begin position="71"/>
        <end position="663"/>
    </location>
</feature>
<dbReference type="EC" id="7.4.2.8" evidence="12"/>
<dbReference type="InterPro" id="IPR011115">
    <property type="entry name" value="SecA_DEAD"/>
</dbReference>
<comment type="function">
    <text evidence="12">Part of the Sec protein translocase complex. Interacts with the SecYEG preprotein conducting channel. Has a central role in coupling the hydrolysis of ATP to the transfer of proteins into and across the cell membrane, serving as an ATP-driven molecular motor driving the stepwise translocation of polypeptide chains across the membrane.</text>
</comment>
<accession>A0A4R3Z6K8</accession>
<organism evidence="17 18">
    <name type="scientific">Longibaculum muris</name>
    <dbReference type="NCBI Taxonomy" id="1796628"/>
    <lineage>
        <taxon>Bacteria</taxon>
        <taxon>Bacillati</taxon>
        <taxon>Bacillota</taxon>
        <taxon>Erysipelotrichia</taxon>
        <taxon>Erysipelotrichales</taxon>
        <taxon>Coprobacillaceae</taxon>
        <taxon>Longibaculum</taxon>
    </lineage>
</organism>
<dbReference type="Gene3D" id="3.90.1440.10">
    <property type="entry name" value="SecA, preprotein cross-linking domain"/>
    <property type="match status" value="1"/>
</dbReference>
<feature type="binding site" evidence="12">
    <location>
        <begin position="173"/>
        <end position="177"/>
    </location>
    <ligand>
        <name>ATP</name>
        <dbReference type="ChEBI" id="CHEBI:30616"/>
    </ligand>
</feature>
<dbReference type="InterPro" id="IPR011130">
    <property type="entry name" value="SecA_preprotein_X-link_dom"/>
</dbReference>
<dbReference type="PROSITE" id="PS51192">
    <property type="entry name" value="HELICASE_ATP_BIND_1"/>
    <property type="match status" value="1"/>
</dbReference>
<dbReference type="InterPro" id="IPR000185">
    <property type="entry name" value="SecA"/>
</dbReference>
<dbReference type="SUPFAM" id="SSF52540">
    <property type="entry name" value="P-loop containing nucleoside triphosphate hydrolases"/>
    <property type="match status" value="2"/>
</dbReference>
<evidence type="ECO:0000256" key="12">
    <source>
        <dbReference type="HAMAP-Rule" id="MF_01382"/>
    </source>
</evidence>
<evidence type="ECO:0000256" key="3">
    <source>
        <dbReference type="ARBA" id="ARBA00022448"/>
    </source>
</evidence>
<dbReference type="PROSITE" id="PS01312">
    <property type="entry name" value="SECA"/>
    <property type="match status" value="1"/>
</dbReference>
<gene>
    <name evidence="12" type="primary">secA</name>
    <name evidence="17" type="ORF">EDD60_10887</name>
</gene>
<feature type="binding site" evidence="12">
    <location>
        <position position="155"/>
    </location>
    <ligand>
        <name>ATP</name>
        <dbReference type="ChEBI" id="CHEBI:30616"/>
    </ligand>
</feature>
<evidence type="ECO:0000256" key="11">
    <source>
        <dbReference type="ARBA" id="ARBA00023136"/>
    </source>
</evidence>
<keyword evidence="7 12" id="KW-0067">ATP-binding</keyword>
<dbReference type="Gene3D" id="3.40.50.300">
    <property type="entry name" value="P-loop containing nucleotide triphosphate hydrolases"/>
    <property type="match status" value="3"/>
</dbReference>
<keyword evidence="6 12" id="KW-0547">Nucleotide-binding</keyword>
<dbReference type="PROSITE" id="PS51196">
    <property type="entry name" value="SECA_MOTOR_DEAD"/>
    <property type="match status" value="1"/>
</dbReference>
<dbReference type="InterPro" id="IPR020937">
    <property type="entry name" value="SecA_CS"/>
</dbReference>
<dbReference type="PANTHER" id="PTHR30612">
    <property type="entry name" value="SECA INNER MEMBRANE COMPONENT OF SEC PROTEIN SECRETION SYSTEM"/>
    <property type="match status" value="1"/>
</dbReference>
<evidence type="ECO:0000256" key="5">
    <source>
        <dbReference type="ARBA" id="ARBA00022490"/>
    </source>
</evidence>
<evidence type="ECO:0000256" key="1">
    <source>
        <dbReference type="ARBA" id="ARBA00004170"/>
    </source>
</evidence>
<keyword evidence="3 12" id="KW-0813">Transport</keyword>
<dbReference type="AlphaFoldDB" id="A0A4R3Z6K8"/>
<keyword evidence="18" id="KW-1185">Reference proteome</keyword>
<dbReference type="Pfam" id="PF07517">
    <property type="entry name" value="SecA_DEAD"/>
    <property type="match status" value="1"/>
</dbReference>
<keyword evidence="9 12" id="KW-1278">Translocase</keyword>
<evidence type="ECO:0000256" key="9">
    <source>
        <dbReference type="ARBA" id="ARBA00022967"/>
    </source>
</evidence>
<dbReference type="InterPro" id="IPR014018">
    <property type="entry name" value="SecA_motor_DEAD"/>
</dbReference>
<dbReference type="InterPro" id="IPR044722">
    <property type="entry name" value="SecA_SF2_C"/>
</dbReference>
<dbReference type="GO" id="GO:0017038">
    <property type="term" value="P:protein import"/>
    <property type="evidence" value="ECO:0007669"/>
    <property type="project" value="InterPro"/>
</dbReference>
<evidence type="ECO:0000256" key="13">
    <source>
        <dbReference type="RuleBase" id="RU003874"/>
    </source>
</evidence>